<dbReference type="AlphaFoldDB" id="A0A4U0QQ04"/>
<comment type="caution">
    <text evidence="1">The sequence shown here is derived from an EMBL/GenBank/DDBJ whole genome shotgun (WGS) entry which is preliminary data.</text>
</comment>
<name>A0A4U0QQ04_9RHOB</name>
<keyword evidence="2" id="KW-1185">Reference proteome</keyword>
<dbReference type="RefSeq" id="WP_136856845.1">
    <property type="nucleotide sequence ID" value="NZ_SUNH01000014.1"/>
</dbReference>
<dbReference type="Proteomes" id="UP000306223">
    <property type="component" value="Unassembled WGS sequence"/>
</dbReference>
<evidence type="ECO:0000313" key="1">
    <source>
        <dbReference type="EMBL" id="TJZ83977.1"/>
    </source>
</evidence>
<dbReference type="PIRSF" id="PIRSF012608">
    <property type="entry name" value="UCP012608"/>
    <property type="match status" value="1"/>
</dbReference>
<dbReference type="InterPro" id="IPR011200">
    <property type="entry name" value="UCP012608"/>
</dbReference>
<dbReference type="Pfam" id="PF10094">
    <property type="entry name" value="DUF2332"/>
    <property type="match status" value="1"/>
</dbReference>
<accession>A0A4U0QQ04</accession>
<sequence>MSAVTQAFARQAQACAALGSLLTAALCRMLPEALDGPVGARVRDWPGDPSNRADSLPLRLCGALHALVLTDAAPALAAAYRARRVTPALLRATLLQHADTVLDWLDSPPQTNEVARAAALIGAARHLAALSPLPLRLLELGASAGLNLNFDRFHLGSGPGAVVLTPEWSGPVPQSAFVVASRRGVDLNPLDPDRDGLRLMAYCWADQDDRLARLRAALDLARRHPVRVDRGDAGQWLAERLAAPAPGRLTLVYHTIVAQYFPPATRTACAEALAHAGGIATPDAPLAHLRMEADGGPDAALDLTLWDGTRRDWSLGRADFHGRHILWQPRPM</sequence>
<reference evidence="1 2" key="1">
    <citation type="submission" date="2019-04" db="EMBL/GenBank/DDBJ databases">
        <authorList>
            <person name="Li J."/>
        </authorList>
    </citation>
    <scope>NUCLEOTIDE SEQUENCE [LARGE SCALE GENOMIC DNA]</scope>
    <source>
        <strain evidence="1 2">CCTCC AB2016182</strain>
    </source>
</reference>
<organism evidence="1 2">
    <name type="scientific">Paracoccus hibiscisoli</name>
    <dbReference type="NCBI Taxonomy" id="2023261"/>
    <lineage>
        <taxon>Bacteria</taxon>
        <taxon>Pseudomonadati</taxon>
        <taxon>Pseudomonadota</taxon>
        <taxon>Alphaproteobacteria</taxon>
        <taxon>Rhodobacterales</taxon>
        <taxon>Paracoccaceae</taxon>
        <taxon>Paracoccus</taxon>
    </lineage>
</organism>
<proteinExistence type="predicted"/>
<protein>
    <submittedName>
        <fullName evidence="1">DUF2332 domain-containing protein</fullName>
    </submittedName>
</protein>
<dbReference type="OrthoDB" id="7666987at2"/>
<dbReference type="EMBL" id="SUNH01000014">
    <property type="protein sequence ID" value="TJZ83977.1"/>
    <property type="molecule type" value="Genomic_DNA"/>
</dbReference>
<evidence type="ECO:0000313" key="2">
    <source>
        <dbReference type="Proteomes" id="UP000306223"/>
    </source>
</evidence>
<gene>
    <name evidence="1" type="ORF">FA740_11115</name>
</gene>